<dbReference type="SMART" id="SM00382">
    <property type="entry name" value="AAA"/>
    <property type="match status" value="1"/>
</dbReference>
<dbReference type="InterPro" id="IPR017871">
    <property type="entry name" value="ABC_transporter-like_CS"/>
</dbReference>
<dbReference type="PROSITE" id="PS50893">
    <property type="entry name" value="ABC_TRANSPORTER_2"/>
    <property type="match status" value="1"/>
</dbReference>
<keyword evidence="2 7" id="KW-0812">Transmembrane</keyword>
<evidence type="ECO:0000256" key="5">
    <source>
        <dbReference type="ARBA" id="ARBA00022989"/>
    </source>
</evidence>
<dbReference type="PANTHER" id="PTHR43394">
    <property type="entry name" value="ATP-DEPENDENT PERMEASE MDL1, MITOCHONDRIAL"/>
    <property type="match status" value="1"/>
</dbReference>
<sequence length="651" mass="70107">MTTEAPPRRPQRAFGPAARMMSGPAEKALDFGGTFRRLLRLLRPERALLTVVLALGTASVALTVTGPKILGHATDLIFSGIVGARLPAGITKEQAVAGLRAKGQGTLADMVSSMSVVPGHGIDFTALARVLVWVLAIYLLAALLGIVQFRLTTIIVQRAAFRLRQQIEAKLARLPLSYFDGQPRGEILSRATNDTDNIAQTLQQTMSQLITSVLTVLAVLVMMVWISPVLALIALVAVPLSVYVTTVIGKRSQPQFVKQWSSTGKLNGHIEEMYGGHTLVKVFGRQKEAAETFTEHNEALFTSSFRAQFISGIIQPAMMFIGNLNYVLVAVVGGFKVASGSISLGDVQAFIQYSRQFSQPLTQVAGMANLVQSGVASAERVFELLDAPEQSPEPAEPARPAQVRGRVAFENVSFRYAPDRPLIEDLSLTVEPGQTVAIVGPTGAGKTTLVNLIMRFYEVTGGRITLDGVDIAEMSREELRANIGMVLQDTWLFGGTIAENIGYGAEGATRERIEAAAEAAHVDRIAHTLPDGYDTVIDEEGATVSAGEKQLITIARAFLSEPAILILDEATSSVDTRTEVLIQRAMSSLREGRTSFVIAHRLSTIRDASLILVMENGRIVEQGTHESLLAADGAYARLYSAQFAQAVAEVD</sequence>
<gene>
    <name evidence="10" type="ORF">ACFY05_00830</name>
</gene>
<dbReference type="InterPro" id="IPR036640">
    <property type="entry name" value="ABC1_TM_sf"/>
</dbReference>
<dbReference type="GO" id="GO:0005524">
    <property type="term" value="F:ATP binding"/>
    <property type="evidence" value="ECO:0007669"/>
    <property type="project" value="UniProtKB-KW"/>
</dbReference>
<dbReference type="Pfam" id="PF00005">
    <property type="entry name" value="ABC_tran"/>
    <property type="match status" value="1"/>
</dbReference>
<dbReference type="SUPFAM" id="SSF52540">
    <property type="entry name" value="P-loop containing nucleoside triphosphate hydrolases"/>
    <property type="match status" value="1"/>
</dbReference>
<dbReference type="InterPro" id="IPR003593">
    <property type="entry name" value="AAA+_ATPase"/>
</dbReference>
<feature type="transmembrane region" description="Helical" evidence="7">
    <location>
        <begin position="232"/>
        <end position="249"/>
    </location>
</feature>
<organism evidence="10 11">
    <name type="scientific">Microtetraspora fusca</name>
    <dbReference type="NCBI Taxonomy" id="1997"/>
    <lineage>
        <taxon>Bacteria</taxon>
        <taxon>Bacillati</taxon>
        <taxon>Actinomycetota</taxon>
        <taxon>Actinomycetes</taxon>
        <taxon>Streptosporangiales</taxon>
        <taxon>Streptosporangiaceae</taxon>
        <taxon>Microtetraspora</taxon>
    </lineage>
</organism>
<dbReference type="RefSeq" id="WP_084464145.1">
    <property type="nucleotide sequence ID" value="NZ_BBYK01000048.1"/>
</dbReference>
<evidence type="ECO:0000259" key="8">
    <source>
        <dbReference type="PROSITE" id="PS50893"/>
    </source>
</evidence>
<reference evidence="10 11" key="1">
    <citation type="submission" date="2024-10" db="EMBL/GenBank/DDBJ databases">
        <title>The Natural Products Discovery Center: Release of the First 8490 Sequenced Strains for Exploring Actinobacteria Biosynthetic Diversity.</title>
        <authorList>
            <person name="Kalkreuter E."/>
            <person name="Kautsar S.A."/>
            <person name="Yang D."/>
            <person name="Bader C.D."/>
            <person name="Teijaro C.N."/>
            <person name="Fluegel L."/>
            <person name="Davis C.M."/>
            <person name="Simpson J.R."/>
            <person name="Lauterbach L."/>
            <person name="Steele A.D."/>
            <person name="Gui C."/>
            <person name="Meng S."/>
            <person name="Li G."/>
            <person name="Viehrig K."/>
            <person name="Ye F."/>
            <person name="Su P."/>
            <person name="Kiefer A.F."/>
            <person name="Nichols A."/>
            <person name="Cepeda A.J."/>
            <person name="Yan W."/>
            <person name="Fan B."/>
            <person name="Jiang Y."/>
            <person name="Adhikari A."/>
            <person name="Zheng C.-J."/>
            <person name="Schuster L."/>
            <person name="Cowan T.M."/>
            <person name="Smanski M.J."/>
            <person name="Chevrette M.G."/>
            <person name="De Carvalho L.P.S."/>
            <person name="Shen B."/>
        </authorList>
    </citation>
    <scope>NUCLEOTIDE SEQUENCE [LARGE SCALE GENOMIC DNA]</scope>
    <source>
        <strain evidence="10 11">NPDC001281</strain>
    </source>
</reference>
<feature type="transmembrane region" description="Helical" evidence="7">
    <location>
        <begin position="130"/>
        <end position="156"/>
    </location>
</feature>
<evidence type="ECO:0000256" key="1">
    <source>
        <dbReference type="ARBA" id="ARBA00004651"/>
    </source>
</evidence>
<accession>A0ABW6V056</accession>
<evidence type="ECO:0000259" key="9">
    <source>
        <dbReference type="PROSITE" id="PS50929"/>
    </source>
</evidence>
<protein>
    <submittedName>
        <fullName evidence="10">ABC transporter ATP-binding protein</fullName>
    </submittedName>
</protein>
<feature type="domain" description="ABC transporter" evidence="8">
    <location>
        <begin position="407"/>
        <end position="641"/>
    </location>
</feature>
<dbReference type="PROSITE" id="PS00211">
    <property type="entry name" value="ABC_TRANSPORTER_1"/>
    <property type="match status" value="1"/>
</dbReference>
<dbReference type="Gene3D" id="3.40.50.300">
    <property type="entry name" value="P-loop containing nucleotide triphosphate hydrolases"/>
    <property type="match status" value="1"/>
</dbReference>
<keyword evidence="11" id="KW-1185">Reference proteome</keyword>
<evidence type="ECO:0000313" key="11">
    <source>
        <dbReference type="Proteomes" id="UP001602119"/>
    </source>
</evidence>
<evidence type="ECO:0000256" key="7">
    <source>
        <dbReference type="SAM" id="Phobius"/>
    </source>
</evidence>
<feature type="domain" description="ABC transmembrane type-1" evidence="9">
    <location>
        <begin position="51"/>
        <end position="373"/>
    </location>
</feature>
<dbReference type="CDD" id="cd03254">
    <property type="entry name" value="ABCC_Glucan_exporter_like"/>
    <property type="match status" value="1"/>
</dbReference>
<comment type="caution">
    <text evidence="10">The sequence shown here is derived from an EMBL/GenBank/DDBJ whole genome shotgun (WGS) entry which is preliminary data.</text>
</comment>
<dbReference type="InterPro" id="IPR039421">
    <property type="entry name" value="Type_1_exporter"/>
</dbReference>
<dbReference type="PROSITE" id="PS50929">
    <property type="entry name" value="ABC_TM1F"/>
    <property type="match status" value="1"/>
</dbReference>
<dbReference type="Proteomes" id="UP001602119">
    <property type="component" value="Unassembled WGS sequence"/>
</dbReference>
<comment type="subcellular location">
    <subcellularLocation>
        <location evidence="1">Cell membrane</location>
        <topology evidence="1">Multi-pass membrane protein</topology>
    </subcellularLocation>
</comment>
<dbReference type="InterPro" id="IPR003439">
    <property type="entry name" value="ABC_transporter-like_ATP-bd"/>
</dbReference>
<evidence type="ECO:0000256" key="4">
    <source>
        <dbReference type="ARBA" id="ARBA00022840"/>
    </source>
</evidence>
<keyword evidence="4 10" id="KW-0067">ATP-binding</keyword>
<dbReference type="Pfam" id="PF00664">
    <property type="entry name" value="ABC_membrane"/>
    <property type="match status" value="1"/>
</dbReference>
<proteinExistence type="predicted"/>
<dbReference type="SUPFAM" id="SSF90123">
    <property type="entry name" value="ABC transporter transmembrane region"/>
    <property type="match status" value="1"/>
</dbReference>
<evidence type="ECO:0000256" key="6">
    <source>
        <dbReference type="ARBA" id="ARBA00023136"/>
    </source>
</evidence>
<keyword evidence="5 7" id="KW-1133">Transmembrane helix</keyword>
<evidence type="ECO:0000313" key="10">
    <source>
        <dbReference type="EMBL" id="MFF4771382.1"/>
    </source>
</evidence>
<keyword evidence="3" id="KW-0547">Nucleotide-binding</keyword>
<feature type="transmembrane region" description="Helical" evidence="7">
    <location>
        <begin position="47"/>
        <end position="66"/>
    </location>
</feature>
<dbReference type="EMBL" id="JBIAXI010000001">
    <property type="protein sequence ID" value="MFF4771382.1"/>
    <property type="molecule type" value="Genomic_DNA"/>
</dbReference>
<dbReference type="CDD" id="cd18547">
    <property type="entry name" value="ABC_6TM_Tm288_like"/>
    <property type="match status" value="1"/>
</dbReference>
<evidence type="ECO:0000256" key="2">
    <source>
        <dbReference type="ARBA" id="ARBA00022692"/>
    </source>
</evidence>
<dbReference type="InterPro" id="IPR027417">
    <property type="entry name" value="P-loop_NTPase"/>
</dbReference>
<keyword evidence="6 7" id="KW-0472">Membrane</keyword>
<dbReference type="InterPro" id="IPR011527">
    <property type="entry name" value="ABC1_TM_dom"/>
</dbReference>
<evidence type="ECO:0000256" key="3">
    <source>
        <dbReference type="ARBA" id="ARBA00022741"/>
    </source>
</evidence>
<name>A0ABW6V056_MICFU</name>
<feature type="transmembrane region" description="Helical" evidence="7">
    <location>
        <begin position="209"/>
        <end position="226"/>
    </location>
</feature>
<dbReference type="Gene3D" id="1.20.1560.10">
    <property type="entry name" value="ABC transporter type 1, transmembrane domain"/>
    <property type="match status" value="1"/>
</dbReference>
<dbReference type="PANTHER" id="PTHR43394:SF1">
    <property type="entry name" value="ATP-BINDING CASSETTE SUB-FAMILY B MEMBER 10, MITOCHONDRIAL"/>
    <property type="match status" value="1"/>
</dbReference>